<dbReference type="Proteomes" id="UP000193380">
    <property type="component" value="Unassembled WGS sequence"/>
</dbReference>
<reference evidence="2" key="1">
    <citation type="journal article" date="2014" name="Nat. Commun.">
        <title>The rainbow trout genome provides novel insights into evolution after whole-genome duplication in vertebrates.</title>
        <authorList>
            <person name="Berthelot C."/>
            <person name="Brunet F."/>
            <person name="Chalopin D."/>
            <person name="Juanchich A."/>
            <person name="Bernard M."/>
            <person name="Noel B."/>
            <person name="Bento P."/>
            <person name="Da Silva C."/>
            <person name="Labadie K."/>
            <person name="Alberti A."/>
            <person name="Aury J.M."/>
            <person name="Louis A."/>
            <person name="Dehais P."/>
            <person name="Bardou P."/>
            <person name="Montfort J."/>
            <person name="Klopp C."/>
            <person name="Cabau C."/>
            <person name="Gaspin C."/>
            <person name="Thorgaard G.H."/>
            <person name="Boussaha M."/>
            <person name="Quillet E."/>
            <person name="Guyomard R."/>
            <person name="Galiana D."/>
            <person name="Bobe J."/>
            <person name="Volff J.N."/>
            <person name="Genet C."/>
            <person name="Wincker P."/>
            <person name="Jaillon O."/>
            <person name="Roest Crollius H."/>
            <person name="Guiguen Y."/>
        </authorList>
    </citation>
    <scope>NUCLEOTIDE SEQUENCE [LARGE SCALE GENOMIC DNA]</scope>
</reference>
<organism evidence="2 3">
    <name type="scientific">Oncorhynchus mykiss</name>
    <name type="common">Rainbow trout</name>
    <name type="synonym">Salmo gairdneri</name>
    <dbReference type="NCBI Taxonomy" id="8022"/>
    <lineage>
        <taxon>Eukaryota</taxon>
        <taxon>Metazoa</taxon>
        <taxon>Chordata</taxon>
        <taxon>Craniata</taxon>
        <taxon>Vertebrata</taxon>
        <taxon>Euteleostomi</taxon>
        <taxon>Actinopterygii</taxon>
        <taxon>Neopterygii</taxon>
        <taxon>Teleostei</taxon>
        <taxon>Protacanthopterygii</taxon>
        <taxon>Salmoniformes</taxon>
        <taxon>Salmonidae</taxon>
        <taxon>Salmoninae</taxon>
        <taxon>Oncorhynchus</taxon>
    </lineage>
</organism>
<dbReference type="PANTHER" id="PTHR46481">
    <property type="entry name" value="ZINC FINGER BED DOMAIN-CONTAINING PROTEIN 4"/>
    <property type="match status" value="1"/>
</dbReference>
<dbReference type="SUPFAM" id="SSF53098">
    <property type="entry name" value="Ribonuclease H-like"/>
    <property type="match status" value="1"/>
</dbReference>
<evidence type="ECO:0000313" key="2">
    <source>
        <dbReference type="EMBL" id="CDQ62442.1"/>
    </source>
</evidence>
<dbReference type="AlphaFoldDB" id="A0A060W5S3"/>
<feature type="region of interest" description="Disordered" evidence="1">
    <location>
        <begin position="24"/>
        <end position="61"/>
    </location>
</feature>
<dbReference type="InterPro" id="IPR012337">
    <property type="entry name" value="RNaseH-like_sf"/>
</dbReference>
<sequence>MRATNPRSNGTPYDKTSKKWNENEYNYVSHSERHETNSNCGEGRFQKVDSNSRPKIRDPESNTSACLPELYPKCWDRVANEIRNAAFFSTTVDLWPSRTTKPYISLPIHYIDDNWKLQIKSLQTSYFPDNHTREIIAVGLRGAFSSWGLKESCQVCMTTDSGSNMIKALELNKWTRLGCFRHRLHIAIGNVQNEPRVSRATEVCKKVVSTFSYSWKKQKVLTKCTG</sequence>
<reference evidence="2" key="2">
    <citation type="submission" date="2014-03" db="EMBL/GenBank/DDBJ databases">
        <authorList>
            <person name="Genoscope - CEA"/>
        </authorList>
    </citation>
    <scope>NUCLEOTIDE SEQUENCE</scope>
</reference>
<gene>
    <name evidence="2" type="ORF">GSONMT00067207001</name>
</gene>
<dbReference type="STRING" id="8022.A0A060W5S3"/>
<dbReference type="PaxDb" id="8022-A0A060W5S3"/>
<dbReference type="PANTHER" id="PTHR46481:SF9">
    <property type="entry name" value="ZINC FINGER BED DOMAIN-CONTAINING PROTEIN 1-LIKE"/>
    <property type="match status" value="1"/>
</dbReference>
<protein>
    <submittedName>
        <fullName evidence="2">Uncharacterized protein</fullName>
    </submittedName>
</protein>
<accession>A0A060W5S3</accession>
<evidence type="ECO:0000313" key="3">
    <source>
        <dbReference type="Proteomes" id="UP000193380"/>
    </source>
</evidence>
<evidence type="ECO:0000256" key="1">
    <source>
        <dbReference type="SAM" id="MobiDB-lite"/>
    </source>
</evidence>
<proteinExistence type="predicted"/>
<dbReference type="InterPro" id="IPR052035">
    <property type="entry name" value="ZnF_BED_domain_contain"/>
</dbReference>
<name>A0A060W5S3_ONCMY</name>
<dbReference type="EMBL" id="FR904407">
    <property type="protein sequence ID" value="CDQ62442.1"/>
    <property type="molecule type" value="Genomic_DNA"/>
</dbReference>
<feature type="compositionally biased region" description="Basic and acidic residues" evidence="1">
    <location>
        <begin position="44"/>
        <end position="60"/>
    </location>
</feature>